<reference evidence="2" key="2">
    <citation type="submission" date="2024-04" db="EMBL/GenBank/DDBJ databases">
        <authorList>
            <person name="Chen Y."/>
            <person name="Shah S."/>
            <person name="Dougan E. K."/>
            <person name="Thang M."/>
            <person name="Chan C."/>
        </authorList>
    </citation>
    <scope>NUCLEOTIDE SEQUENCE [LARGE SCALE GENOMIC DNA]</scope>
</reference>
<dbReference type="EMBL" id="CAMXCT010001791">
    <property type="protein sequence ID" value="CAI3993119.1"/>
    <property type="molecule type" value="Genomic_DNA"/>
</dbReference>
<reference evidence="1" key="1">
    <citation type="submission" date="2022-10" db="EMBL/GenBank/DDBJ databases">
        <authorList>
            <person name="Chen Y."/>
            <person name="Dougan E. K."/>
            <person name="Chan C."/>
            <person name="Rhodes N."/>
            <person name="Thang M."/>
        </authorList>
    </citation>
    <scope>NUCLEOTIDE SEQUENCE</scope>
</reference>
<comment type="caution">
    <text evidence="1">The sequence shown here is derived from an EMBL/GenBank/DDBJ whole genome shotgun (WGS) entry which is preliminary data.</text>
</comment>
<keyword evidence="4" id="KW-1185">Reference proteome</keyword>
<proteinExistence type="predicted"/>
<dbReference type="SUPFAM" id="SSF53335">
    <property type="entry name" value="S-adenosyl-L-methionine-dependent methyltransferases"/>
    <property type="match status" value="1"/>
</dbReference>
<dbReference type="InterPro" id="IPR029063">
    <property type="entry name" value="SAM-dependent_MTases_sf"/>
</dbReference>
<dbReference type="EMBL" id="CAMXCT020001791">
    <property type="protein sequence ID" value="CAL1146494.1"/>
    <property type="molecule type" value="Genomic_DNA"/>
</dbReference>
<dbReference type="EMBL" id="CAMXCT030001791">
    <property type="protein sequence ID" value="CAL4780431.1"/>
    <property type="molecule type" value="Genomic_DNA"/>
</dbReference>
<sequence>MGNRGCDKDPCMKTHRKQYKEFKKLCQLLCIENVCEYSVPLVKSELGPQWTVMFTRLDSRLFGVPVARARLYLLAFRNDVLQWASDLTLDDFVAMMSSECVMSARNLFWMSAPEKELTNAEAKNLEAYRQLKDFSFPDLSQYAKNSREHGRFMQGKELLTAQTLPATRLQSETCRAPQLALGNVKASSLPKMAGNSMSVPCLGCVLLAAICCIEPIPK</sequence>
<dbReference type="Proteomes" id="UP001152797">
    <property type="component" value="Unassembled WGS sequence"/>
</dbReference>
<dbReference type="AlphaFoldDB" id="A0A9P1CJ94"/>
<gene>
    <name evidence="1" type="ORF">C1SCF055_LOCUS19899</name>
</gene>
<name>A0A9P1CJ94_9DINO</name>
<evidence type="ECO:0000313" key="2">
    <source>
        <dbReference type="EMBL" id="CAL1146494.1"/>
    </source>
</evidence>
<evidence type="ECO:0000313" key="3">
    <source>
        <dbReference type="EMBL" id="CAL4780431.1"/>
    </source>
</evidence>
<organism evidence="1">
    <name type="scientific">Cladocopium goreaui</name>
    <dbReference type="NCBI Taxonomy" id="2562237"/>
    <lineage>
        <taxon>Eukaryota</taxon>
        <taxon>Sar</taxon>
        <taxon>Alveolata</taxon>
        <taxon>Dinophyceae</taxon>
        <taxon>Suessiales</taxon>
        <taxon>Symbiodiniaceae</taxon>
        <taxon>Cladocopium</taxon>
    </lineage>
</organism>
<protein>
    <submittedName>
        <fullName evidence="3">PABC domain-containing protein</fullName>
    </submittedName>
</protein>
<evidence type="ECO:0000313" key="1">
    <source>
        <dbReference type="EMBL" id="CAI3993119.1"/>
    </source>
</evidence>
<evidence type="ECO:0000313" key="4">
    <source>
        <dbReference type="Proteomes" id="UP001152797"/>
    </source>
</evidence>
<accession>A0A9P1CJ94</accession>